<evidence type="ECO:0000313" key="2">
    <source>
        <dbReference type="EMBL" id="RIJ36932.1"/>
    </source>
</evidence>
<dbReference type="InterPro" id="IPR052181">
    <property type="entry name" value="5hmC_binding"/>
</dbReference>
<dbReference type="InterPro" id="IPR047197">
    <property type="entry name" value="THYN1-like_EVE"/>
</dbReference>
<dbReference type="PANTHER" id="PTHR14087:SF7">
    <property type="entry name" value="THYMOCYTE NUCLEAR PROTEIN 1"/>
    <property type="match status" value="1"/>
</dbReference>
<gene>
    <name evidence="2" type="ORF">D1627_14015</name>
</gene>
<dbReference type="CDD" id="cd21133">
    <property type="entry name" value="EVE"/>
    <property type="match status" value="1"/>
</dbReference>
<feature type="domain" description="EVE" evidence="1">
    <location>
        <begin position="2"/>
        <end position="134"/>
    </location>
</feature>
<dbReference type="InterPro" id="IPR015947">
    <property type="entry name" value="PUA-like_sf"/>
</dbReference>
<dbReference type="Proteomes" id="UP000266005">
    <property type="component" value="Unassembled WGS sequence"/>
</dbReference>
<dbReference type="AlphaFoldDB" id="A0A399S4B9"/>
<dbReference type="OrthoDB" id="9791347at2"/>
<evidence type="ECO:0000259" key="1">
    <source>
        <dbReference type="Pfam" id="PF01878"/>
    </source>
</evidence>
<dbReference type="PANTHER" id="PTHR14087">
    <property type="entry name" value="THYMOCYTE NUCLEAR PROTEIN 1"/>
    <property type="match status" value="1"/>
</dbReference>
<proteinExistence type="predicted"/>
<protein>
    <submittedName>
        <fullName evidence="2">EVE domain-containing protein</fullName>
    </submittedName>
</protein>
<accession>A0A399S4B9</accession>
<dbReference type="EMBL" id="QWGE01000004">
    <property type="protein sequence ID" value="RIJ36932.1"/>
    <property type="molecule type" value="Genomic_DNA"/>
</dbReference>
<dbReference type="Pfam" id="PF01878">
    <property type="entry name" value="EVE"/>
    <property type="match status" value="1"/>
</dbReference>
<evidence type="ECO:0000313" key="3">
    <source>
        <dbReference type="Proteomes" id="UP000266005"/>
    </source>
</evidence>
<sequence>MQHWLVKSEPEAYSWANLVKDGRTMWDGVRNYQARNNMQQMQPGDLVLFYHSVSEKAIVGIAKVDKPAYPDPTAAEDKGKWVVVDLIPFRDFKEPVTLEQIKKDERLQDIALLRQSRLSVMPLKPEEFDILLAMGN</sequence>
<comment type="caution">
    <text evidence="2">The sequence shown here is derived from an EMBL/GenBank/DDBJ whole genome shotgun (WGS) entry which is preliminary data.</text>
</comment>
<keyword evidence="3" id="KW-1185">Reference proteome</keyword>
<organism evidence="2 3">
    <name type="scientific">Pontibacter oryzae</name>
    <dbReference type="NCBI Taxonomy" id="2304593"/>
    <lineage>
        <taxon>Bacteria</taxon>
        <taxon>Pseudomonadati</taxon>
        <taxon>Bacteroidota</taxon>
        <taxon>Cytophagia</taxon>
        <taxon>Cytophagales</taxon>
        <taxon>Hymenobacteraceae</taxon>
        <taxon>Pontibacter</taxon>
    </lineage>
</organism>
<dbReference type="InterPro" id="IPR002740">
    <property type="entry name" value="EVE_domain"/>
</dbReference>
<dbReference type="SUPFAM" id="SSF88697">
    <property type="entry name" value="PUA domain-like"/>
    <property type="match status" value="1"/>
</dbReference>
<reference evidence="3" key="1">
    <citation type="submission" date="2018-08" db="EMBL/GenBank/DDBJ databases">
        <title>Mucilaginibacter sp. MYSH2.</title>
        <authorList>
            <person name="Seo T."/>
        </authorList>
    </citation>
    <scope>NUCLEOTIDE SEQUENCE [LARGE SCALE GENOMIC DNA]</scope>
    <source>
        <strain evidence="3">KIRAN</strain>
    </source>
</reference>
<name>A0A399S4B9_9BACT</name>
<dbReference type="Gene3D" id="3.10.590.10">
    <property type="entry name" value="ph1033 like domains"/>
    <property type="match status" value="1"/>
</dbReference>
<dbReference type="RefSeq" id="WP_119432867.1">
    <property type="nucleotide sequence ID" value="NZ_QWGE01000004.1"/>
</dbReference>